<name>A0ACA9YCA1_9ASCO</name>
<dbReference type="Proteomes" id="UP001152531">
    <property type="component" value="Unassembled WGS sequence"/>
</dbReference>
<protein>
    <submittedName>
        <fullName evidence="1">Origin recognition complex subunit 3</fullName>
    </submittedName>
</protein>
<dbReference type="EMBL" id="CALSDN010000010">
    <property type="protein sequence ID" value="CAH6722690.1"/>
    <property type="molecule type" value="Genomic_DNA"/>
</dbReference>
<reference evidence="1" key="1">
    <citation type="submission" date="2022-06" db="EMBL/GenBank/DDBJ databases">
        <authorList>
            <person name="Legras J.-L."/>
            <person name="Devillers H."/>
            <person name="Grondin C."/>
        </authorList>
    </citation>
    <scope>NUCLEOTIDE SEQUENCE</scope>
    <source>
        <strain evidence="1">CLIB 1444</strain>
    </source>
</reference>
<accession>A0ACA9YCA1</accession>
<gene>
    <name evidence="1" type="ORF">CLIB1444_10S04170</name>
</gene>
<keyword evidence="2" id="KW-1185">Reference proteome</keyword>
<sequence>MTEDDPIVKSGGLITPLNRLDIGYISLSSNAANNYRILDEFYKFVDDKDLKILKISSKTGSFSIKSILRELVHQVEYKEEEEDVNSDKEEDEGFSEEVNDESSTYSLETLRNWHLKNPKIKLVIIFEDTDSIDPQILNIFLKQINVINDIPMKVIFGLTSSNISDWINKNIFNDLKMICNNHKFETKSNTDLCLTILEETIVNSKVLIDDSLVDIILSRFFNSNNSIDNLVNEIKVSLMIHFYSNSFSPLIENDLSVDDYEVLKKLPSFKLHVEEMFSKNQRGEVSKQQVEQCFTDAYIKQQFDQSKALYFSFKQNLEKIISMLGIEPIKAYQLIIKGSLFKSKIFKAILENQQDKESFISELQQLTQFPVVFKEIFFINGGNFERKLPKLVENYQNLMLNLVRPNARQIIENNLLSTQYLDNSIISQSSKFEPILIKLFNLLDEAPPAINHHDFFMAFKHSLNKEDIIEEFRLGEVDDIKWDKILLSWFLQVCNEFMIIGLIKEKSRGDHFEKSIWRGL</sequence>
<organism evidence="1 2">
    <name type="scientific">[Candida] jaroonii</name>
    <dbReference type="NCBI Taxonomy" id="467808"/>
    <lineage>
        <taxon>Eukaryota</taxon>
        <taxon>Fungi</taxon>
        <taxon>Dikarya</taxon>
        <taxon>Ascomycota</taxon>
        <taxon>Saccharomycotina</taxon>
        <taxon>Pichiomycetes</taxon>
        <taxon>Debaryomycetaceae</taxon>
        <taxon>Yamadazyma</taxon>
    </lineage>
</organism>
<comment type="caution">
    <text evidence="1">The sequence shown here is derived from an EMBL/GenBank/DDBJ whole genome shotgun (WGS) entry which is preliminary data.</text>
</comment>
<evidence type="ECO:0000313" key="2">
    <source>
        <dbReference type="Proteomes" id="UP001152531"/>
    </source>
</evidence>
<evidence type="ECO:0000313" key="1">
    <source>
        <dbReference type="EMBL" id="CAH6722690.1"/>
    </source>
</evidence>
<proteinExistence type="predicted"/>